<dbReference type="EMBL" id="SZYD01000015">
    <property type="protein sequence ID" value="KAD3640475.1"/>
    <property type="molecule type" value="Genomic_DNA"/>
</dbReference>
<dbReference type="Proteomes" id="UP000326396">
    <property type="component" value="Linkage Group LG5"/>
</dbReference>
<gene>
    <name evidence="1" type="ORF">E3N88_29698</name>
</gene>
<sequence>MRQMDLIRWSMSQQNEKNNCKIPPISSLGEQAKRLVKSIAKPFPDTTSKIHTAAGSHSTQRMPDKVVCWIDEFDKMYARDQALNKMMLVRIQNQSRKSCELSWSELAEMRQMDLVRWSMSQQNEKNNYKSYEEILSKRKEYLVVDEATTDEDDDGNGV</sequence>
<dbReference type="AlphaFoldDB" id="A0A5N6MJK5"/>
<protein>
    <submittedName>
        <fullName evidence="1">Uncharacterized protein</fullName>
    </submittedName>
</protein>
<organism evidence="1 2">
    <name type="scientific">Mikania micrantha</name>
    <name type="common">bitter vine</name>
    <dbReference type="NCBI Taxonomy" id="192012"/>
    <lineage>
        <taxon>Eukaryota</taxon>
        <taxon>Viridiplantae</taxon>
        <taxon>Streptophyta</taxon>
        <taxon>Embryophyta</taxon>
        <taxon>Tracheophyta</taxon>
        <taxon>Spermatophyta</taxon>
        <taxon>Magnoliopsida</taxon>
        <taxon>eudicotyledons</taxon>
        <taxon>Gunneridae</taxon>
        <taxon>Pentapetalae</taxon>
        <taxon>asterids</taxon>
        <taxon>campanulids</taxon>
        <taxon>Asterales</taxon>
        <taxon>Asteraceae</taxon>
        <taxon>Asteroideae</taxon>
        <taxon>Heliantheae alliance</taxon>
        <taxon>Eupatorieae</taxon>
        <taxon>Mikania</taxon>
    </lineage>
</organism>
<keyword evidence="2" id="KW-1185">Reference proteome</keyword>
<name>A0A5N6MJK5_9ASTR</name>
<evidence type="ECO:0000313" key="1">
    <source>
        <dbReference type="EMBL" id="KAD3640475.1"/>
    </source>
</evidence>
<proteinExistence type="predicted"/>
<comment type="caution">
    <text evidence="1">The sequence shown here is derived from an EMBL/GenBank/DDBJ whole genome shotgun (WGS) entry which is preliminary data.</text>
</comment>
<reference evidence="1 2" key="1">
    <citation type="submission" date="2019-05" db="EMBL/GenBank/DDBJ databases">
        <title>Mikania micrantha, genome provides insights into the molecular mechanism of rapid growth.</title>
        <authorList>
            <person name="Liu B."/>
        </authorList>
    </citation>
    <scope>NUCLEOTIDE SEQUENCE [LARGE SCALE GENOMIC DNA]</scope>
    <source>
        <strain evidence="1">NLD-2019</strain>
        <tissue evidence="1">Leaf</tissue>
    </source>
</reference>
<evidence type="ECO:0000313" key="2">
    <source>
        <dbReference type="Proteomes" id="UP000326396"/>
    </source>
</evidence>
<accession>A0A5N6MJK5</accession>